<dbReference type="InterPro" id="IPR052016">
    <property type="entry name" value="Bact_Sigma-Reg"/>
</dbReference>
<reference evidence="5" key="1">
    <citation type="journal article" date="2016" name="Front. Microbiol.">
        <title>Complete Genome Sequence of Clostridium estertheticum DSM 8809, a Microbe Identified in Spoiled Vacuum Packed Beef.</title>
        <authorList>
            <person name="Yu Z."/>
            <person name="Gunn L."/>
            <person name="Brennan E."/>
            <person name="Reid R."/>
            <person name="Wall P.G."/>
            <person name="Gaora O.P."/>
            <person name="Hurley D."/>
            <person name="Bolton D."/>
            <person name="Fanning S."/>
        </authorList>
    </citation>
    <scope>NUCLEOTIDE SEQUENCE [LARGE SCALE GENOMIC DNA]</scope>
    <source>
        <strain evidence="5">DSM 8809</strain>
    </source>
</reference>
<evidence type="ECO:0000256" key="2">
    <source>
        <dbReference type="SAM" id="Phobius"/>
    </source>
</evidence>
<dbReference type="InterPro" id="IPR045768">
    <property type="entry name" value="SpoIIE_N"/>
</dbReference>
<dbReference type="NCBIfam" id="TIGR02865">
    <property type="entry name" value="spore_II_E"/>
    <property type="match status" value="1"/>
</dbReference>
<evidence type="ECO:0000256" key="1">
    <source>
        <dbReference type="ARBA" id="ARBA00022801"/>
    </source>
</evidence>
<dbReference type="InterPro" id="IPR036457">
    <property type="entry name" value="PPM-type-like_dom_sf"/>
</dbReference>
<feature type="transmembrane region" description="Helical" evidence="2">
    <location>
        <begin position="94"/>
        <end position="111"/>
    </location>
</feature>
<name>A0A1J0GM98_9CLOT</name>
<gene>
    <name evidence="4" type="ORF">A7L45_21195</name>
</gene>
<dbReference type="InterPro" id="IPR001932">
    <property type="entry name" value="PPM-type_phosphatase-like_dom"/>
</dbReference>
<dbReference type="SUPFAM" id="SSF81606">
    <property type="entry name" value="PP2C-like"/>
    <property type="match status" value="1"/>
</dbReference>
<dbReference type="PANTHER" id="PTHR43156:SF2">
    <property type="entry name" value="STAGE II SPORULATION PROTEIN E"/>
    <property type="match status" value="1"/>
</dbReference>
<dbReference type="EMBL" id="CP015756">
    <property type="protein sequence ID" value="APC42383.1"/>
    <property type="molecule type" value="Genomic_DNA"/>
</dbReference>
<dbReference type="KEGG" id="ceu:A7L45_21195"/>
<dbReference type="GO" id="GO:0004722">
    <property type="term" value="F:protein serine/threonine phosphatase activity"/>
    <property type="evidence" value="ECO:0007669"/>
    <property type="project" value="InterPro"/>
</dbReference>
<sequence>MQYGIDIFPYERVGKVKDEIQKKNALNVNLILRGILYFTIGLLISRVILINNTAPFGVAFLIAIIFVNDDKIPIITASGTFLGYITLYKNLNNLPSYLVIIVTIALLSRVFKKMEVKTRALASMLVIIMFELFIYNFFIVRISPLMAFLNSFFLVLCIFPLYFILDYSLLCFNEIRTKHIFSNEEIISMSIISSLIIAGTWGLSVFTISITNILGLTFVIMIAYINGSGAGAASGVAMGIIVGMSSPNMIVFIGMYGICGLITGIFKETGKILSVISYLVAFSIIKIYCNTGSTFILFEAFVAGVIFLLIPQNTYDKLSIEFNSDKKKQSIEQGYINKIKDTFVGRLNNFSDVLSNMSDIVNNLVDNDKLAMKGKSSALVENLADRVCSNCNMKSMCWKRELHYTYAAFEELIRNFEKKSNIVPNEIERKCIKRTAILKNTEDIVNKHIINEMWRTRLSEGRELLANQIGNMADSVGEIVEDFNSEIQIDSAMEKLVCRALDKNRIKHNDLMCLNDKLGRLSIKLSLDACSGRQMCVKDLLPIINGVTAKSMCVSDEGCCIDSKTNMCKVNIEETPKFHVVSSVARQCKEGEKQNGDSYSFGKLSDGSYMSVISDGMGSGPQAGKESEAAVELIEKFTSAGFSKITAINTVNSIMTLRFSEEEKFSTIDLSSIDLYTGKIDFLKVGAVATFLKSGDSLEIIKSKSLPIGVLDKADIDIQQMKIKNGDVIVMVSDGVLDYNDENVGRVDWVVDYLGKNKCNNPKDLAEGLLAQAKKLSGNKVKDDMTVLVSKIYSLY</sequence>
<feature type="transmembrane region" description="Helical" evidence="2">
    <location>
        <begin position="145"/>
        <end position="165"/>
    </location>
</feature>
<keyword evidence="2" id="KW-0472">Membrane</keyword>
<feature type="domain" description="PPM-type phosphatase" evidence="3">
    <location>
        <begin position="579"/>
        <end position="792"/>
    </location>
</feature>
<dbReference type="RefSeq" id="WP_071614669.1">
    <property type="nucleotide sequence ID" value="NZ_CP015756.1"/>
</dbReference>
<organism evidence="4 5">
    <name type="scientific">Clostridium estertheticum subsp. estertheticum</name>
    <dbReference type="NCBI Taxonomy" id="1552"/>
    <lineage>
        <taxon>Bacteria</taxon>
        <taxon>Bacillati</taxon>
        <taxon>Bacillota</taxon>
        <taxon>Clostridia</taxon>
        <taxon>Eubacteriales</taxon>
        <taxon>Clostridiaceae</taxon>
        <taxon>Clostridium</taxon>
    </lineage>
</organism>
<protein>
    <submittedName>
        <fullName evidence="4">Stage II sporulation protein E</fullName>
    </submittedName>
</protein>
<dbReference type="STRING" id="1552.A7L45_21195"/>
<dbReference type="Pfam" id="PF19732">
    <property type="entry name" value="SpoIIE_N"/>
    <property type="match status" value="1"/>
</dbReference>
<dbReference type="PANTHER" id="PTHR43156">
    <property type="entry name" value="STAGE II SPORULATION PROTEIN E-RELATED"/>
    <property type="match status" value="1"/>
</dbReference>
<accession>A0A1J0GM98</accession>
<evidence type="ECO:0000313" key="5">
    <source>
        <dbReference type="Proteomes" id="UP000182569"/>
    </source>
</evidence>
<dbReference type="Proteomes" id="UP000182569">
    <property type="component" value="Chromosome"/>
</dbReference>
<dbReference type="OrthoDB" id="9763774at2"/>
<dbReference type="Gene3D" id="3.60.40.10">
    <property type="entry name" value="PPM-type phosphatase domain"/>
    <property type="match status" value="1"/>
</dbReference>
<keyword evidence="2" id="KW-1133">Transmembrane helix</keyword>
<dbReference type="InterPro" id="IPR014221">
    <property type="entry name" value="SpoII_E"/>
</dbReference>
<keyword evidence="1" id="KW-0378">Hydrolase</keyword>
<feature type="transmembrane region" description="Helical" evidence="2">
    <location>
        <begin position="35"/>
        <end position="65"/>
    </location>
</feature>
<dbReference type="Pfam" id="PF07228">
    <property type="entry name" value="SpoIIE"/>
    <property type="match status" value="1"/>
</dbReference>
<keyword evidence="5" id="KW-1185">Reference proteome</keyword>
<feature type="transmembrane region" description="Helical" evidence="2">
    <location>
        <begin position="272"/>
        <end position="289"/>
    </location>
</feature>
<proteinExistence type="predicted"/>
<keyword evidence="2" id="KW-0812">Transmembrane</keyword>
<evidence type="ECO:0000259" key="3">
    <source>
        <dbReference type="SMART" id="SM00331"/>
    </source>
</evidence>
<dbReference type="AlphaFoldDB" id="A0A1J0GM98"/>
<feature type="transmembrane region" description="Helical" evidence="2">
    <location>
        <begin position="249"/>
        <end position="266"/>
    </location>
</feature>
<dbReference type="SMART" id="SM00331">
    <property type="entry name" value="PP2C_SIG"/>
    <property type="match status" value="1"/>
</dbReference>
<feature type="transmembrane region" description="Helical" evidence="2">
    <location>
        <begin position="186"/>
        <end position="210"/>
    </location>
</feature>
<feature type="transmembrane region" description="Helical" evidence="2">
    <location>
        <begin position="120"/>
        <end position="139"/>
    </location>
</feature>
<evidence type="ECO:0000313" key="4">
    <source>
        <dbReference type="EMBL" id="APC42383.1"/>
    </source>
</evidence>